<dbReference type="AlphaFoldDB" id="A0A8H5B6C2"/>
<dbReference type="CDD" id="cd18186">
    <property type="entry name" value="BTB_POZ_ZBTB_KLHL-like"/>
    <property type="match status" value="1"/>
</dbReference>
<feature type="compositionally biased region" description="Basic and acidic residues" evidence="1">
    <location>
        <begin position="338"/>
        <end position="363"/>
    </location>
</feature>
<dbReference type="EMBL" id="JAACJK010000219">
    <property type="protein sequence ID" value="KAF5317388.1"/>
    <property type="molecule type" value="Genomic_DNA"/>
</dbReference>
<dbReference type="InterPro" id="IPR011333">
    <property type="entry name" value="SKP1/BTB/POZ_sf"/>
</dbReference>
<dbReference type="Proteomes" id="UP000541558">
    <property type="component" value="Unassembled WGS sequence"/>
</dbReference>
<evidence type="ECO:0008006" key="4">
    <source>
        <dbReference type="Google" id="ProtNLM"/>
    </source>
</evidence>
<dbReference type="Gene3D" id="3.30.710.10">
    <property type="entry name" value="Potassium Channel Kv1.1, Chain A"/>
    <property type="match status" value="1"/>
</dbReference>
<feature type="compositionally biased region" description="Polar residues" evidence="1">
    <location>
        <begin position="300"/>
        <end position="316"/>
    </location>
</feature>
<dbReference type="OrthoDB" id="3193844at2759"/>
<comment type="caution">
    <text evidence="2">The sequence shown here is derived from an EMBL/GenBank/DDBJ whole genome shotgun (WGS) entry which is preliminary data.</text>
</comment>
<name>A0A8H5B6C2_9AGAR</name>
<feature type="compositionally biased region" description="Basic and acidic residues" evidence="1">
    <location>
        <begin position="373"/>
        <end position="382"/>
    </location>
</feature>
<gene>
    <name evidence="2" type="ORF">D9611_003709</name>
</gene>
<feature type="region of interest" description="Disordered" evidence="1">
    <location>
        <begin position="268"/>
        <end position="382"/>
    </location>
</feature>
<keyword evidence="3" id="KW-1185">Reference proteome</keyword>
<evidence type="ECO:0000313" key="2">
    <source>
        <dbReference type="EMBL" id="KAF5317388.1"/>
    </source>
</evidence>
<proteinExistence type="predicted"/>
<protein>
    <recommendedName>
        <fullName evidence="4">BTB domain-containing protein</fullName>
    </recommendedName>
</protein>
<evidence type="ECO:0000256" key="1">
    <source>
        <dbReference type="SAM" id="MobiDB-lite"/>
    </source>
</evidence>
<sequence>MDNAPEVAIVPESMTSITEPAIEKDEEYYWSDNVWFLVQGRLFRVSRHQFIIGSKYFSDKYHLGGREDEGTTDIVPLDGVTAAEFRVFLRIVFPSHTTSTTTSFTKDEWLTILKLSVRWHFHDFRKLAIEHLDGGLTDIELIKAGRAAYVPRWVLSGYQRLVEREGIITVDEADEIGNRTVNTLWIVRYLMDRKALDGAIENELAWRFSDEISMLEAEAVQRRTAADIELEAKRAEEERRLEEEQRVKAVAEQLKQKRLEEERLQKQEEQRKLRLEEEESRQRRGVLITHPDVDIGDTTIGDNESSQGYIQEASTSHPPPPPKELEAKEEMDQASLDAETRLRRERRAERKKEKERRAAEAKAAETQNLSFRGWREANAKEG</sequence>
<organism evidence="2 3">
    <name type="scientific">Ephemerocybe angulata</name>
    <dbReference type="NCBI Taxonomy" id="980116"/>
    <lineage>
        <taxon>Eukaryota</taxon>
        <taxon>Fungi</taxon>
        <taxon>Dikarya</taxon>
        <taxon>Basidiomycota</taxon>
        <taxon>Agaricomycotina</taxon>
        <taxon>Agaricomycetes</taxon>
        <taxon>Agaricomycetidae</taxon>
        <taxon>Agaricales</taxon>
        <taxon>Agaricineae</taxon>
        <taxon>Psathyrellaceae</taxon>
        <taxon>Ephemerocybe</taxon>
    </lineage>
</organism>
<reference evidence="2 3" key="1">
    <citation type="journal article" date="2020" name="ISME J.">
        <title>Uncovering the hidden diversity of litter-decomposition mechanisms in mushroom-forming fungi.</title>
        <authorList>
            <person name="Floudas D."/>
            <person name="Bentzer J."/>
            <person name="Ahren D."/>
            <person name="Johansson T."/>
            <person name="Persson P."/>
            <person name="Tunlid A."/>
        </authorList>
    </citation>
    <scope>NUCLEOTIDE SEQUENCE [LARGE SCALE GENOMIC DNA]</scope>
    <source>
        <strain evidence="2 3">CBS 175.51</strain>
    </source>
</reference>
<evidence type="ECO:0000313" key="3">
    <source>
        <dbReference type="Proteomes" id="UP000541558"/>
    </source>
</evidence>
<dbReference type="SUPFAM" id="SSF54695">
    <property type="entry name" value="POZ domain"/>
    <property type="match status" value="1"/>
</dbReference>
<accession>A0A8H5B6C2</accession>